<dbReference type="InterPro" id="IPR015943">
    <property type="entry name" value="WD40/YVTN_repeat-like_dom_sf"/>
</dbReference>
<dbReference type="Gene3D" id="2.60.120.260">
    <property type="entry name" value="Galactose-binding domain-like"/>
    <property type="match status" value="1"/>
</dbReference>
<dbReference type="InterPro" id="IPR051200">
    <property type="entry name" value="Host-pathogen_enzymatic-act"/>
</dbReference>
<proteinExistence type="predicted"/>
<evidence type="ECO:0000313" key="1">
    <source>
        <dbReference type="EMBL" id="WLR43264.1"/>
    </source>
</evidence>
<dbReference type="PANTHER" id="PTHR47197:SF3">
    <property type="entry name" value="DIHYDRO-HEME D1 DEHYDROGENASE"/>
    <property type="match status" value="1"/>
</dbReference>
<dbReference type="SUPFAM" id="SSF49785">
    <property type="entry name" value="Galactose-binding domain-like"/>
    <property type="match status" value="1"/>
</dbReference>
<dbReference type="SUPFAM" id="SSF50969">
    <property type="entry name" value="YVTN repeat-like/Quinoprotein amine dehydrogenase"/>
    <property type="match status" value="1"/>
</dbReference>
<organism evidence="1 2">
    <name type="scientific">Bacillus carboniphilus</name>
    <dbReference type="NCBI Taxonomy" id="86663"/>
    <lineage>
        <taxon>Bacteria</taxon>
        <taxon>Bacillati</taxon>
        <taxon>Bacillota</taxon>
        <taxon>Bacilli</taxon>
        <taxon>Bacillales</taxon>
        <taxon>Bacillaceae</taxon>
        <taxon>Bacillus</taxon>
    </lineage>
</organism>
<protein>
    <submittedName>
        <fullName evidence="1">NTTRR-F1 domain</fullName>
    </submittedName>
</protein>
<dbReference type="PANTHER" id="PTHR47197">
    <property type="entry name" value="PROTEIN NIRF"/>
    <property type="match status" value="1"/>
</dbReference>
<dbReference type="InterPro" id="IPR011044">
    <property type="entry name" value="Quino_amine_DH_bsu"/>
</dbReference>
<dbReference type="EMBL" id="CP129013">
    <property type="protein sequence ID" value="WLR43264.1"/>
    <property type="molecule type" value="Genomic_DNA"/>
</dbReference>
<gene>
    <name evidence="1" type="ORF">LC087_03455</name>
</gene>
<dbReference type="InterPro" id="IPR008979">
    <property type="entry name" value="Galactose-bd-like_sf"/>
</dbReference>
<evidence type="ECO:0000313" key="2">
    <source>
        <dbReference type="Proteomes" id="UP001197974"/>
    </source>
</evidence>
<sequence>MSVIQDLIENGNFEQGELDPWMGENVDVIASPCPVVVGDFSVRLKGGGVDATLFQNVNVITGETYQLTFSIATARKGTSPPVKIRVEYLNRLLEVVGFGLDESISQNQLPSGAEGKFNSIQLLTTIVPEEARFARLIIKKEGLVFSPSVIIDNVSMSRIKGELTQIPNTYVGNTGTDTTSIVFEETFNTLTVGNTPNAMIRAFNGETRLLYIAFGNEQYVSVIDVSTQTEITTISVMGTTNYYFNRNIVVSPDGSKVYIASNQSQSGFVNILDTGANQLAGVVTVGNNPSDLAITSNGSTVYVAYDGSTSVTELDVESATIIETFDLSGDFSCIQFIFLVADDQQLVVGGKQFSGGAGADFGSFAAYIISTGEKIVQVQFAPIDDLEFIGSMAVSLNKEYVYFANTNQVGFDPSTAFLRVYDISTWTEVTNLTFISDRAFFCPTVIGEVSEQEGESLIFVSVVGDFTRLYEISRCQDEFTSVTNISMDNFSNGYFSISTDRSTIVTANQSGNSVSFIGTSTFNEDFILNVGTGPQVLVVD</sequence>
<name>A0ABY9JV26_9BACI</name>
<dbReference type="Proteomes" id="UP001197974">
    <property type="component" value="Chromosome"/>
</dbReference>
<dbReference type="NCBIfam" id="NF033675">
    <property type="entry name" value="NTTRR-F1"/>
    <property type="match status" value="1"/>
</dbReference>
<reference evidence="1 2" key="1">
    <citation type="submission" date="2023-06" db="EMBL/GenBank/DDBJ databases">
        <title>Five Gram-positive bacteria isolated from mangrove sediments in Shenzhen, Guangdong, China.</title>
        <authorList>
            <person name="Yu S."/>
            <person name="Zheng W."/>
            <person name="Huang Y."/>
        </authorList>
    </citation>
    <scope>NUCLEOTIDE SEQUENCE [LARGE SCALE GENOMIC DNA]</scope>
    <source>
        <strain evidence="1 2">SaN35-3</strain>
    </source>
</reference>
<keyword evidence="2" id="KW-1185">Reference proteome</keyword>
<dbReference type="RefSeq" id="WP_226539747.1">
    <property type="nucleotide sequence ID" value="NZ_CP129013.1"/>
</dbReference>
<dbReference type="Gene3D" id="2.130.10.10">
    <property type="entry name" value="YVTN repeat-like/Quinoprotein amine dehydrogenase"/>
    <property type="match status" value="1"/>
</dbReference>
<accession>A0ABY9JV26</accession>